<dbReference type="AlphaFoldDB" id="A0A8T0RLG7"/>
<evidence type="ECO:0000313" key="3">
    <source>
        <dbReference type="Proteomes" id="UP000823388"/>
    </source>
</evidence>
<evidence type="ECO:0000313" key="2">
    <source>
        <dbReference type="EMBL" id="KAG2585593.1"/>
    </source>
</evidence>
<gene>
    <name evidence="2" type="ORF">PVAP13_6KG400700</name>
</gene>
<keyword evidence="3" id="KW-1185">Reference proteome</keyword>
<feature type="domain" description="KIB1-4 beta-propeller" evidence="1">
    <location>
        <begin position="130"/>
        <end position="319"/>
    </location>
</feature>
<proteinExistence type="predicted"/>
<dbReference type="PANTHER" id="PTHR33110">
    <property type="entry name" value="F-BOX/KELCH-REPEAT PROTEIN-RELATED"/>
    <property type="match status" value="1"/>
</dbReference>
<evidence type="ECO:0000259" key="1">
    <source>
        <dbReference type="Pfam" id="PF03478"/>
    </source>
</evidence>
<reference evidence="2" key="1">
    <citation type="submission" date="2020-05" db="EMBL/GenBank/DDBJ databases">
        <title>WGS assembly of Panicum virgatum.</title>
        <authorList>
            <person name="Lovell J.T."/>
            <person name="Jenkins J."/>
            <person name="Shu S."/>
            <person name="Juenger T.E."/>
            <person name="Schmutz J."/>
        </authorList>
    </citation>
    <scope>NUCLEOTIDE SEQUENCE</scope>
    <source>
        <strain evidence="2">AP13</strain>
    </source>
</reference>
<comment type="caution">
    <text evidence="2">The sequence shown here is derived from an EMBL/GenBank/DDBJ whole genome shotgun (WGS) entry which is preliminary data.</text>
</comment>
<protein>
    <recommendedName>
        <fullName evidence="1">KIB1-4 beta-propeller domain-containing protein</fullName>
    </recommendedName>
</protein>
<dbReference type="Proteomes" id="UP000823388">
    <property type="component" value="Chromosome 6K"/>
</dbReference>
<organism evidence="2 3">
    <name type="scientific">Panicum virgatum</name>
    <name type="common">Blackwell switchgrass</name>
    <dbReference type="NCBI Taxonomy" id="38727"/>
    <lineage>
        <taxon>Eukaryota</taxon>
        <taxon>Viridiplantae</taxon>
        <taxon>Streptophyta</taxon>
        <taxon>Embryophyta</taxon>
        <taxon>Tracheophyta</taxon>
        <taxon>Spermatophyta</taxon>
        <taxon>Magnoliopsida</taxon>
        <taxon>Liliopsida</taxon>
        <taxon>Poales</taxon>
        <taxon>Poaceae</taxon>
        <taxon>PACMAD clade</taxon>
        <taxon>Panicoideae</taxon>
        <taxon>Panicodae</taxon>
        <taxon>Paniceae</taxon>
        <taxon>Panicinae</taxon>
        <taxon>Panicum</taxon>
        <taxon>Panicum sect. Hiantes</taxon>
    </lineage>
</organism>
<dbReference type="Pfam" id="PF03478">
    <property type="entry name" value="Beta-prop_KIB1-4"/>
    <property type="match status" value="1"/>
</dbReference>
<dbReference type="PANTHER" id="PTHR33110:SF71">
    <property type="entry name" value="F-BOX_KELCH-REPEAT PROTEIN"/>
    <property type="match status" value="1"/>
</dbReference>
<dbReference type="EMBL" id="CM029047">
    <property type="protein sequence ID" value="KAG2585593.1"/>
    <property type="molecule type" value="Genomic_DNA"/>
</dbReference>
<dbReference type="InterPro" id="IPR005174">
    <property type="entry name" value="KIB1-4_b-propeller"/>
</dbReference>
<accession>A0A8T0RLG7</accession>
<sequence length="328" mass="36444">MALSNRRRSCSPPATASSLYFPPELIPEVARRLTNLQDLFALRAVCRTYRAFLPLTSSNLASQAPLLLVPLEDGSKALFHPTLRLIHRFCLHLMARAGTDWRITRFHACGNRLAIYEIGGKRGYPTPSLSNLSIVSLLTGERTCLSGPPEGMSRILLCGDLVLTWKQIQRAIRYCRLEAADWRVASIVEPYKLLDLICVNGILYALVIPGYLLAAVQLSEDKNSVELVLLGGNLDAPTLHLQDLHLAECCGELILIRTMEFDPLVYHFFRWKFGEAKWERITSGLGGCTLFVADDHFVGCLGPDHKGIRGDSMYITTDNAMGIGMSIL</sequence>
<name>A0A8T0RLG7_PANVG</name>